<dbReference type="Proteomes" id="UP000324241">
    <property type="component" value="Unassembled WGS sequence"/>
</dbReference>
<dbReference type="EMBL" id="QUQM01000007">
    <property type="protein sequence ID" value="KAA8645393.1"/>
    <property type="molecule type" value="Genomic_DNA"/>
</dbReference>
<accession>A0A5M9MK90</accession>
<gene>
    <name evidence="2" type="ORF">ATNIH1004_006812</name>
</gene>
<dbReference type="RefSeq" id="XP_033424754.1">
    <property type="nucleotide sequence ID" value="XM_033571439.1"/>
</dbReference>
<name>A0A5M9MK90_9EURO</name>
<comment type="caution">
    <text evidence="2">The sequence shown here is derived from an EMBL/GenBank/DDBJ whole genome shotgun (WGS) entry which is preliminary data.</text>
</comment>
<organism evidence="2 3">
    <name type="scientific">Aspergillus tanneri</name>
    <dbReference type="NCBI Taxonomy" id="1220188"/>
    <lineage>
        <taxon>Eukaryota</taxon>
        <taxon>Fungi</taxon>
        <taxon>Dikarya</taxon>
        <taxon>Ascomycota</taxon>
        <taxon>Pezizomycotina</taxon>
        <taxon>Eurotiomycetes</taxon>
        <taxon>Eurotiomycetidae</taxon>
        <taxon>Eurotiales</taxon>
        <taxon>Aspergillaceae</taxon>
        <taxon>Aspergillus</taxon>
        <taxon>Aspergillus subgen. Circumdati</taxon>
    </lineage>
</organism>
<dbReference type="GeneID" id="54329514"/>
<evidence type="ECO:0000313" key="2">
    <source>
        <dbReference type="EMBL" id="KAA8645393.1"/>
    </source>
</evidence>
<sequence length="185" mass="20497">MTNDMDVMQISREAEQLQISSHPFLRHPSVRPLWGRDARFSFYASLDANSSEPNRHALKAAEGLKQLLASVAERSELLNDPSNKDKLIVETVQTIQEYPIFARGQEYPQVAAMPIDSLVTADIRSWARRYLNMEFSLQSITKAGTMEGLGSLLQHCFEPEVSAEGNMRAESGAQSPGSTLAEVGD</sequence>
<dbReference type="AlphaFoldDB" id="A0A5M9MK90"/>
<reference evidence="2 3" key="1">
    <citation type="submission" date="2019-08" db="EMBL/GenBank/DDBJ databases">
        <title>The genome sequence of a newly discovered highly antifungal drug resistant Aspergillus species, Aspergillus tanneri NIH 1004.</title>
        <authorList>
            <person name="Mounaud S."/>
            <person name="Singh I."/>
            <person name="Joardar V."/>
            <person name="Pakala S."/>
            <person name="Pakala S."/>
            <person name="Venepally P."/>
            <person name="Chung J.K."/>
            <person name="Losada L."/>
            <person name="Nierman W.C."/>
        </authorList>
    </citation>
    <scope>NUCLEOTIDE SEQUENCE [LARGE SCALE GENOMIC DNA]</scope>
    <source>
        <strain evidence="2 3">NIH1004</strain>
    </source>
</reference>
<proteinExistence type="predicted"/>
<protein>
    <submittedName>
        <fullName evidence="2">Uncharacterized protein</fullName>
    </submittedName>
</protein>
<evidence type="ECO:0000256" key="1">
    <source>
        <dbReference type="SAM" id="MobiDB-lite"/>
    </source>
</evidence>
<evidence type="ECO:0000313" key="3">
    <source>
        <dbReference type="Proteomes" id="UP000324241"/>
    </source>
</evidence>
<feature type="region of interest" description="Disordered" evidence="1">
    <location>
        <begin position="166"/>
        <end position="185"/>
    </location>
</feature>